<feature type="compositionally biased region" description="Gly residues" evidence="5">
    <location>
        <begin position="161"/>
        <end position="207"/>
    </location>
</feature>
<dbReference type="InterPro" id="IPR007811">
    <property type="entry name" value="RPC4"/>
</dbReference>
<sequence length="603" mass="62668">MPPRRPPPRPPVVPSPPSTSAPTPATSPPPQVDLTSQPSTSHPSTPAPPTTSTPTTASASTRGRGRAPVAKPKFTGRRSNKSRAELEKEEADRKREESDRKAKEARAKFGGSRGRGDGRGRGRLRGGYMGEGERRKGEGAAVMSGPFSLGETVAEVKGKGRGWVSGSGGGGVGTSSGGGGGGGSGGGSGGGGSTGGGSGGGGGGNRGASGSRSGVKQEPGANGSSHRDVQMMDSRTVIKTEDGGYISSGDDEDDKAAGGRRNIDDLALIDLTADDDTSGAAPGGFAPVRIQRVEHRDRALGLKEDAAKVADTSALVVEANDIPASPTLRRRGKGKQRAKDIEIVSEQHAYQGVYSDSSSDGERRPRIKPEPTDDDDDRPATPPGQAPTASMLPPQSPPSSPEARKKAKDRVKQPSFSTQERPEFETNEDALEWELKEKDLRILRDELGTPAPSTSTQPPGEDAEMPDASATDPRQDKVYLFQFPPILPDLKPITVKPDPDGPAVTSTGSAPPPIKPAGFVGKLNIHASGRATLDWGGVPMEIGMGIEASFLQDVIIAELEKKRHDAAEGEEGADVKEKVVGGRAMGMGQVKGKFVVVPSWEGI</sequence>
<evidence type="ECO:0000313" key="7">
    <source>
        <dbReference type="Proteomes" id="UP000192596"/>
    </source>
</evidence>
<feature type="compositionally biased region" description="Pro residues" evidence="5">
    <location>
        <begin position="1"/>
        <end position="31"/>
    </location>
</feature>
<comment type="caution">
    <text evidence="6">The sequence shown here is derived from an EMBL/GenBank/DDBJ whole genome shotgun (WGS) entry which is preliminary data.</text>
</comment>
<dbReference type="PANTHER" id="PTHR13408">
    <property type="entry name" value="DNA-DIRECTED RNA POLYMERASE III"/>
    <property type="match status" value="1"/>
</dbReference>
<keyword evidence="7" id="KW-1185">Reference proteome</keyword>
<feature type="compositionally biased region" description="Low complexity" evidence="5">
    <location>
        <begin position="35"/>
        <end position="44"/>
    </location>
</feature>
<comment type="subcellular location">
    <subcellularLocation>
        <location evidence="1">Nucleus</location>
    </subcellularLocation>
</comment>
<evidence type="ECO:0000256" key="5">
    <source>
        <dbReference type="SAM" id="MobiDB-lite"/>
    </source>
</evidence>
<name>A0A1V8TSY4_9PEZI</name>
<dbReference type="GO" id="GO:0005666">
    <property type="term" value="C:RNA polymerase III complex"/>
    <property type="evidence" value="ECO:0007669"/>
    <property type="project" value="InterPro"/>
</dbReference>
<dbReference type="GO" id="GO:0003677">
    <property type="term" value="F:DNA binding"/>
    <property type="evidence" value="ECO:0007669"/>
    <property type="project" value="InterPro"/>
</dbReference>
<feature type="compositionally biased region" description="Basic and acidic residues" evidence="5">
    <location>
        <begin position="225"/>
        <end position="242"/>
    </location>
</feature>
<reference evidence="7" key="1">
    <citation type="submission" date="2017-03" db="EMBL/GenBank/DDBJ databases">
        <title>Genomes of endolithic fungi from Antarctica.</title>
        <authorList>
            <person name="Coleine C."/>
            <person name="Masonjones S."/>
            <person name="Stajich J.E."/>
        </authorList>
    </citation>
    <scope>NUCLEOTIDE SEQUENCE [LARGE SCALE GENOMIC DNA]</scope>
    <source>
        <strain evidence="7">CCFEE 5527</strain>
    </source>
</reference>
<accession>A0A1V8TSY4</accession>
<dbReference type="Pfam" id="PF05132">
    <property type="entry name" value="RNA_pol_Rpc4"/>
    <property type="match status" value="1"/>
</dbReference>
<keyword evidence="2" id="KW-0240">DNA-directed RNA polymerase</keyword>
<dbReference type="OrthoDB" id="5836119at2759"/>
<dbReference type="Proteomes" id="UP000192596">
    <property type="component" value="Unassembled WGS sequence"/>
</dbReference>
<feature type="compositionally biased region" description="Basic and acidic residues" evidence="5">
    <location>
        <begin position="433"/>
        <end position="447"/>
    </location>
</feature>
<dbReference type="STRING" id="1507870.A0A1V8TSY4"/>
<evidence type="ECO:0000256" key="2">
    <source>
        <dbReference type="ARBA" id="ARBA00022478"/>
    </source>
</evidence>
<gene>
    <name evidence="6" type="ORF">B0A48_01374</name>
</gene>
<keyword evidence="3" id="KW-0804">Transcription</keyword>
<evidence type="ECO:0000313" key="6">
    <source>
        <dbReference type="EMBL" id="OQO14496.1"/>
    </source>
</evidence>
<dbReference type="PANTHER" id="PTHR13408:SF0">
    <property type="entry name" value="DNA-DIRECTED RNA POLYMERASE III SUBUNIT RPC4"/>
    <property type="match status" value="1"/>
</dbReference>
<feature type="compositionally biased region" description="Basic and acidic residues" evidence="5">
    <location>
        <begin position="82"/>
        <end position="107"/>
    </location>
</feature>
<evidence type="ECO:0000256" key="4">
    <source>
        <dbReference type="ARBA" id="ARBA00023242"/>
    </source>
</evidence>
<protein>
    <submittedName>
        <fullName evidence="6">Uncharacterized protein</fullName>
    </submittedName>
</protein>
<dbReference type="GO" id="GO:0042797">
    <property type="term" value="P:tRNA transcription by RNA polymerase III"/>
    <property type="evidence" value="ECO:0007669"/>
    <property type="project" value="TreeGrafter"/>
</dbReference>
<feature type="compositionally biased region" description="Low complexity" evidence="5">
    <location>
        <begin position="52"/>
        <end position="61"/>
    </location>
</feature>
<feature type="compositionally biased region" description="Basic and acidic residues" evidence="5">
    <location>
        <begin position="360"/>
        <end position="371"/>
    </location>
</feature>
<organism evidence="6 7">
    <name type="scientific">Cryoendolithus antarcticus</name>
    <dbReference type="NCBI Taxonomy" id="1507870"/>
    <lineage>
        <taxon>Eukaryota</taxon>
        <taxon>Fungi</taxon>
        <taxon>Dikarya</taxon>
        <taxon>Ascomycota</taxon>
        <taxon>Pezizomycotina</taxon>
        <taxon>Dothideomycetes</taxon>
        <taxon>Dothideomycetidae</taxon>
        <taxon>Cladosporiales</taxon>
        <taxon>Cladosporiaceae</taxon>
        <taxon>Cryoendolithus</taxon>
    </lineage>
</organism>
<keyword evidence="4" id="KW-0539">Nucleus</keyword>
<evidence type="ECO:0000256" key="1">
    <source>
        <dbReference type="ARBA" id="ARBA00004123"/>
    </source>
</evidence>
<feature type="region of interest" description="Disordered" evidence="5">
    <location>
        <begin position="1"/>
        <end position="260"/>
    </location>
</feature>
<proteinExistence type="predicted"/>
<dbReference type="EMBL" id="NAJO01000002">
    <property type="protein sequence ID" value="OQO14496.1"/>
    <property type="molecule type" value="Genomic_DNA"/>
</dbReference>
<evidence type="ECO:0000256" key="3">
    <source>
        <dbReference type="ARBA" id="ARBA00023163"/>
    </source>
</evidence>
<feature type="region of interest" description="Disordered" evidence="5">
    <location>
        <begin position="320"/>
        <end position="471"/>
    </location>
</feature>
<dbReference type="AlphaFoldDB" id="A0A1V8TSY4"/>
<dbReference type="InParanoid" id="A0A1V8TSY4"/>